<evidence type="ECO:0000313" key="1">
    <source>
        <dbReference type="EMBL" id="KAL2341114.1"/>
    </source>
</evidence>
<dbReference type="AlphaFoldDB" id="A0ABD1MZ83"/>
<comment type="caution">
    <text evidence="1">The sequence shown here is derived from an EMBL/GenBank/DDBJ whole genome shotgun (WGS) entry which is preliminary data.</text>
</comment>
<sequence length="77" mass="9004">MRLSYLLLLWAMMENKEEKVNSGAHLALQFQRISNTTSGAIVIVPKHLRYNSPRPAPSTQRWSLEYQPCNMHFHEVH</sequence>
<protein>
    <recommendedName>
        <fullName evidence="3">Secreted protein</fullName>
    </recommendedName>
</protein>
<accession>A0ABD1MZ83</accession>
<dbReference type="Proteomes" id="UP001603857">
    <property type="component" value="Unassembled WGS sequence"/>
</dbReference>
<evidence type="ECO:0008006" key="3">
    <source>
        <dbReference type="Google" id="ProtNLM"/>
    </source>
</evidence>
<gene>
    <name evidence="1" type="ORF">Fmac_009054</name>
</gene>
<reference evidence="1 2" key="1">
    <citation type="submission" date="2024-08" db="EMBL/GenBank/DDBJ databases">
        <title>Insights into the chromosomal genome structure of Flemingia macrophylla.</title>
        <authorList>
            <person name="Ding Y."/>
            <person name="Zhao Y."/>
            <person name="Bi W."/>
            <person name="Wu M."/>
            <person name="Zhao G."/>
            <person name="Gong Y."/>
            <person name="Li W."/>
            <person name="Zhang P."/>
        </authorList>
    </citation>
    <scope>NUCLEOTIDE SEQUENCE [LARGE SCALE GENOMIC DNA]</scope>
    <source>
        <strain evidence="1">DYQJB</strain>
        <tissue evidence="1">Leaf</tissue>
    </source>
</reference>
<keyword evidence="2" id="KW-1185">Reference proteome</keyword>
<name>A0ABD1MZ83_9FABA</name>
<proteinExistence type="predicted"/>
<organism evidence="1 2">
    <name type="scientific">Flemingia macrophylla</name>
    <dbReference type="NCBI Taxonomy" id="520843"/>
    <lineage>
        <taxon>Eukaryota</taxon>
        <taxon>Viridiplantae</taxon>
        <taxon>Streptophyta</taxon>
        <taxon>Embryophyta</taxon>
        <taxon>Tracheophyta</taxon>
        <taxon>Spermatophyta</taxon>
        <taxon>Magnoliopsida</taxon>
        <taxon>eudicotyledons</taxon>
        <taxon>Gunneridae</taxon>
        <taxon>Pentapetalae</taxon>
        <taxon>rosids</taxon>
        <taxon>fabids</taxon>
        <taxon>Fabales</taxon>
        <taxon>Fabaceae</taxon>
        <taxon>Papilionoideae</taxon>
        <taxon>50 kb inversion clade</taxon>
        <taxon>NPAAA clade</taxon>
        <taxon>indigoferoid/millettioid clade</taxon>
        <taxon>Phaseoleae</taxon>
        <taxon>Flemingia</taxon>
    </lineage>
</organism>
<evidence type="ECO:0000313" key="2">
    <source>
        <dbReference type="Proteomes" id="UP001603857"/>
    </source>
</evidence>
<dbReference type="EMBL" id="JBGMDY010000003">
    <property type="protein sequence ID" value="KAL2341114.1"/>
    <property type="molecule type" value="Genomic_DNA"/>
</dbReference>